<keyword evidence="4" id="KW-0812">Transmembrane</keyword>
<keyword evidence="4" id="KW-1133">Transmembrane helix</keyword>
<evidence type="ECO:0000313" key="6">
    <source>
        <dbReference type="EMBL" id="MEQ4485812.1"/>
    </source>
</evidence>
<keyword evidence="2" id="KW-0238">DNA-binding</keyword>
<sequence>MNRLKLKQTYIRVFLFLSILFTLAFVPYTLFLSAKFTTYAQEEINTNAGARFDQTLKGTEFALNRLKSYALSIYETPAVREWLISDTKNPLSAMIASNGMATLLANEPFIYKTYLINTNTQEVIDSSVGIRAADQFEDQRMLTNVRDDRPRVLRFFNHEIGGQKFMCLVVPSTPIHNAYNGYLVMLLDNRLFQNTILQSSIQTGIEVAITDDQGNVVTASPGAEALVQAAFQNRVAGEMFKIVDGGEEWSVIERNMESQPWTMFYLTRLGIAKEKIITFQRQILVTSFTVLLMLFILLYWISRRSYRPLSQLAARIRHEFAKARMKQAPDFSANSGEYSVIQKGMDALFDTVDNMVFSMRNHQEVIDGEYMRQWILIGAMSEPIRVYVESHFRLLSYEQMRMIVLRIDQYAAFTEKYSNFGSRKLLKYGISNIAKEIVTEQGWTAESVDFGGDHVVFLVGHKGRENDSWLNVLGQIAEQIETWLNIHIVIGMSESFEQEGDLRTIYDHTYELTHLKFITGEGNVFQEKDYKRYADIVKHSGDEKLVESLIQNVRLGQQDKAIAILDVLISQMKSMSRAECIFELTILFHNLMKALKPFVFFDHSVGIQKFLERFRTLDEVRDWLSEKLGDIILNMWQRRNAGRKETLAVEVRDYINNRIHDPMLSAEEIGSYLNLSTSYVRQVFKDVTGVTLLDYIIETRIENVKRLLESTNWSIADIAESSGFQTKSHFYTTFKKMTGRTPNEHRQFHMSGIER</sequence>
<dbReference type="InterPro" id="IPR018062">
    <property type="entry name" value="HTH_AraC-typ_CS"/>
</dbReference>
<evidence type="ECO:0000256" key="1">
    <source>
        <dbReference type="ARBA" id="ARBA00023015"/>
    </source>
</evidence>
<comment type="caution">
    <text evidence="6">The sequence shown here is derived from an EMBL/GenBank/DDBJ whole genome shotgun (WGS) entry which is preliminary data.</text>
</comment>
<dbReference type="SMART" id="SM00342">
    <property type="entry name" value="HTH_ARAC"/>
    <property type="match status" value="1"/>
</dbReference>
<reference evidence="6 7" key="1">
    <citation type="journal article" date="2023" name="Genome Announc.">
        <title>Pan-Genome Analyses of the Genus Cohnella and Proposal of the Novel Species Cohnella silvisoli sp. nov., Isolated from Forest Soil.</title>
        <authorList>
            <person name="Wang C."/>
            <person name="Mao L."/>
            <person name="Bao G."/>
            <person name="Zhu H."/>
        </authorList>
    </citation>
    <scope>NUCLEOTIDE SEQUENCE [LARGE SCALE GENOMIC DNA]</scope>
    <source>
        <strain evidence="6 7">NL03-T5-1</strain>
    </source>
</reference>
<dbReference type="Gene3D" id="1.10.10.60">
    <property type="entry name" value="Homeodomain-like"/>
    <property type="match status" value="2"/>
</dbReference>
<dbReference type="PRINTS" id="PR00032">
    <property type="entry name" value="HTHARAC"/>
</dbReference>
<evidence type="ECO:0000256" key="3">
    <source>
        <dbReference type="ARBA" id="ARBA00023163"/>
    </source>
</evidence>
<dbReference type="PANTHER" id="PTHR43280">
    <property type="entry name" value="ARAC-FAMILY TRANSCRIPTIONAL REGULATOR"/>
    <property type="match status" value="1"/>
</dbReference>
<dbReference type="RefSeq" id="WP_232188605.1">
    <property type="nucleotide sequence ID" value="NZ_JAIOAP010000016.1"/>
</dbReference>
<evidence type="ECO:0000256" key="2">
    <source>
        <dbReference type="ARBA" id="ARBA00023125"/>
    </source>
</evidence>
<dbReference type="InterPro" id="IPR009057">
    <property type="entry name" value="Homeodomain-like_sf"/>
</dbReference>
<dbReference type="PROSITE" id="PS00041">
    <property type="entry name" value="HTH_ARAC_FAMILY_1"/>
    <property type="match status" value="1"/>
</dbReference>
<evidence type="ECO:0000259" key="5">
    <source>
        <dbReference type="PROSITE" id="PS01124"/>
    </source>
</evidence>
<dbReference type="PROSITE" id="PS01124">
    <property type="entry name" value="HTH_ARAC_FAMILY_2"/>
    <property type="match status" value="1"/>
</dbReference>
<keyword evidence="7" id="KW-1185">Reference proteome</keyword>
<dbReference type="PANTHER" id="PTHR43280:SF2">
    <property type="entry name" value="HTH-TYPE TRANSCRIPTIONAL REGULATOR EXSA"/>
    <property type="match status" value="1"/>
</dbReference>
<name>A0ABV1L224_9BACL</name>
<organism evidence="6 7">
    <name type="scientific">Cohnella silvisoli</name>
    <dbReference type="NCBI Taxonomy" id="2873699"/>
    <lineage>
        <taxon>Bacteria</taxon>
        <taxon>Bacillati</taxon>
        <taxon>Bacillota</taxon>
        <taxon>Bacilli</taxon>
        <taxon>Bacillales</taxon>
        <taxon>Paenibacillaceae</taxon>
        <taxon>Cohnella</taxon>
    </lineage>
</organism>
<evidence type="ECO:0000256" key="4">
    <source>
        <dbReference type="SAM" id="Phobius"/>
    </source>
</evidence>
<keyword evidence="4" id="KW-0472">Membrane</keyword>
<feature type="transmembrane region" description="Helical" evidence="4">
    <location>
        <begin position="12"/>
        <end position="31"/>
    </location>
</feature>
<feature type="domain" description="HTH araC/xylS-type" evidence="5">
    <location>
        <begin position="649"/>
        <end position="748"/>
    </location>
</feature>
<keyword evidence="1" id="KW-0805">Transcription regulation</keyword>
<dbReference type="InterPro" id="IPR018060">
    <property type="entry name" value="HTH_AraC"/>
</dbReference>
<dbReference type="EMBL" id="JASKHM010000017">
    <property type="protein sequence ID" value="MEQ4485812.1"/>
    <property type="molecule type" value="Genomic_DNA"/>
</dbReference>
<dbReference type="Pfam" id="PF12833">
    <property type="entry name" value="HTH_18"/>
    <property type="match status" value="1"/>
</dbReference>
<proteinExistence type="predicted"/>
<evidence type="ECO:0000313" key="7">
    <source>
        <dbReference type="Proteomes" id="UP001493487"/>
    </source>
</evidence>
<accession>A0ABV1L224</accession>
<feature type="transmembrane region" description="Helical" evidence="4">
    <location>
        <begin position="283"/>
        <end position="301"/>
    </location>
</feature>
<keyword evidence="3" id="KW-0804">Transcription</keyword>
<dbReference type="SUPFAM" id="SSF46689">
    <property type="entry name" value="Homeodomain-like"/>
    <property type="match status" value="1"/>
</dbReference>
<gene>
    <name evidence="6" type="ORF">QJS35_25865</name>
</gene>
<dbReference type="InterPro" id="IPR020449">
    <property type="entry name" value="Tscrpt_reg_AraC-type_HTH"/>
</dbReference>
<dbReference type="Proteomes" id="UP001493487">
    <property type="component" value="Unassembled WGS sequence"/>
</dbReference>
<protein>
    <submittedName>
        <fullName evidence="6">AraC family transcriptional regulator</fullName>
    </submittedName>
</protein>